<dbReference type="SMART" id="SM00345">
    <property type="entry name" value="HTH_GNTR"/>
    <property type="match status" value="1"/>
</dbReference>
<keyword evidence="3" id="KW-0804">Transcription</keyword>
<evidence type="ECO:0000256" key="3">
    <source>
        <dbReference type="ARBA" id="ARBA00023163"/>
    </source>
</evidence>
<dbReference type="OrthoDB" id="5450856at2"/>
<dbReference type="GO" id="GO:0003677">
    <property type="term" value="F:DNA binding"/>
    <property type="evidence" value="ECO:0007669"/>
    <property type="project" value="UniProtKB-KW"/>
</dbReference>
<evidence type="ECO:0000259" key="4">
    <source>
        <dbReference type="PROSITE" id="PS50949"/>
    </source>
</evidence>
<accession>A0A233RFK7</accession>
<proteinExistence type="predicted"/>
<comment type="caution">
    <text evidence="5">The sequence shown here is derived from an EMBL/GenBank/DDBJ whole genome shotgun (WGS) entry which is preliminary data.</text>
</comment>
<dbReference type="PANTHER" id="PTHR44846">
    <property type="entry name" value="MANNOSYL-D-GLYCERATE TRANSPORT/METABOLISM SYSTEM REPRESSOR MNGR-RELATED"/>
    <property type="match status" value="1"/>
</dbReference>
<dbReference type="Proteomes" id="UP000242757">
    <property type="component" value="Unassembled WGS sequence"/>
</dbReference>
<dbReference type="PRINTS" id="PR00035">
    <property type="entry name" value="HTHGNTR"/>
</dbReference>
<dbReference type="PANTHER" id="PTHR44846:SF17">
    <property type="entry name" value="GNTR-FAMILY TRANSCRIPTIONAL REGULATOR"/>
    <property type="match status" value="1"/>
</dbReference>
<keyword evidence="6" id="KW-1185">Reference proteome</keyword>
<dbReference type="CDD" id="cd07377">
    <property type="entry name" value="WHTH_GntR"/>
    <property type="match status" value="1"/>
</dbReference>
<evidence type="ECO:0000256" key="2">
    <source>
        <dbReference type="ARBA" id="ARBA00023125"/>
    </source>
</evidence>
<dbReference type="EMBL" id="NBIM01000001">
    <property type="protein sequence ID" value="OXY82178.1"/>
    <property type="molecule type" value="Genomic_DNA"/>
</dbReference>
<dbReference type="SMART" id="SM00866">
    <property type="entry name" value="UTRA"/>
    <property type="match status" value="1"/>
</dbReference>
<dbReference type="PROSITE" id="PS50949">
    <property type="entry name" value="HTH_GNTR"/>
    <property type="match status" value="1"/>
</dbReference>
<dbReference type="GO" id="GO:0003700">
    <property type="term" value="F:DNA-binding transcription factor activity"/>
    <property type="evidence" value="ECO:0007669"/>
    <property type="project" value="InterPro"/>
</dbReference>
<dbReference type="AlphaFoldDB" id="A0A233RFK7"/>
<reference evidence="5 6" key="1">
    <citation type="submission" date="2017-08" db="EMBL/GenBank/DDBJ databases">
        <title>A Genome Sequence of Oceanimonas doudoroffii ATCC 27123T.</title>
        <authorList>
            <person name="Brennan M.A."/>
            <person name="Maclea K.S."/>
            <person name="Mcclelland W.D."/>
            <person name="Trachtenberg A.M."/>
        </authorList>
    </citation>
    <scope>NUCLEOTIDE SEQUENCE [LARGE SCALE GENOMIC DNA]</scope>
    <source>
        <strain evidence="5 6">ATCC 27123</strain>
    </source>
</reference>
<dbReference type="Pfam" id="PF00392">
    <property type="entry name" value="GntR"/>
    <property type="match status" value="1"/>
</dbReference>
<dbReference type="SUPFAM" id="SSF46785">
    <property type="entry name" value="Winged helix' DNA-binding domain"/>
    <property type="match status" value="1"/>
</dbReference>
<dbReference type="InterPro" id="IPR011663">
    <property type="entry name" value="UTRA"/>
</dbReference>
<dbReference type="GO" id="GO:0045892">
    <property type="term" value="P:negative regulation of DNA-templated transcription"/>
    <property type="evidence" value="ECO:0007669"/>
    <property type="project" value="TreeGrafter"/>
</dbReference>
<gene>
    <name evidence="5" type="ORF">B6S08_01155</name>
</gene>
<keyword evidence="2" id="KW-0238">DNA-binding</keyword>
<dbReference type="Gene3D" id="1.10.10.10">
    <property type="entry name" value="Winged helix-like DNA-binding domain superfamily/Winged helix DNA-binding domain"/>
    <property type="match status" value="1"/>
</dbReference>
<dbReference type="Gene3D" id="3.40.1410.10">
    <property type="entry name" value="Chorismate lyase-like"/>
    <property type="match status" value="1"/>
</dbReference>
<keyword evidence="1" id="KW-0805">Transcription regulation</keyword>
<name>A0A233RFK7_9GAMM</name>
<dbReference type="InterPro" id="IPR036388">
    <property type="entry name" value="WH-like_DNA-bd_sf"/>
</dbReference>
<evidence type="ECO:0000313" key="6">
    <source>
        <dbReference type="Proteomes" id="UP000242757"/>
    </source>
</evidence>
<dbReference type="InterPro" id="IPR000524">
    <property type="entry name" value="Tscrpt_reg_HTH_GntR"/>
</dbReference>
<evidence type="ECO:0000256" key="1">
    <source>
        <dbReference type="ARBA" id="ARBA00023015"/>
    </source>
</evidence>
<dbReference type="InterPro" id="IPR036390">
    <property type="entry name" value="WH_DNA-bd_sf"/>
</dbReference>
<protein>
    <recommendedName>
        <fullName evidence="4">HTH gntR-type domain-containing protein</fullName>
    </recommendedName>
</protein>
<dbReference type="SUPFAM" id="SSF64288">
    <property type="entry name" value="Chorismate lyase-like"/>
    <property type="match status" value="1"/>
</dbReference>
<feature type="domain" description="HTH gntR-type" evidence="4">
    <location>
        <begin position="10"/>
        <end position="78"/>
    </location>
</feature>
<dbReference type="Pfam" id="PF07702">
    <property type="entry name" value="UTRA"/>
    <property type="match status" value="1"/>
</dbReference>
<sequence length="247" mass="27533">MRTKPMGKAAPRYIEIAEKLESDIQKGLYAVGDLLPTEAHLCKTYEISRFTARNALAILEDKGLIQRTQGRGSVVVSLQTSMFKDTWSSIDELLAHAGTVHTVFESVKEITADEGLAAKLGFAAGEPLIQIDGLRYQKEGAEQYPICTLKIWIPAQFKSVVEELSQLKGSVAYLLEKQFGKQSTQVDQAISACIIHRDVADQLEAQEGEAALHLVRKFIDDKNEIFEVSESVLPASRFTYNMRLRRS</sequence>
<organism evidence="5 6">
    <name type="scientific">Oceanimonas doudoroffii</name>
    <dbReference type="NCBI Taxonomy" id="84158"/>
    <lineage>
        <taxon>Bacteria</taxon>
        <taxon>Pseudomonadati</taxon>
        <taxon>Pseudomonadota</taxon>
        <taxon>Gammaproteobacteria</taxon>
        <taxon>Aeromonadales</taxon>
        <taxon>Aeromonadaceae</taxon>
        <taxon>Oceanimonas</taxon>
    </lineage>
</organism>
<dbReference type="InterPro" id="IPR028978">
    <property type="entry name" value="Chorismate_lyase_/UTRA_dom_sf"/>
</dbReference>
<evidence type="ECO:0000313" key="5">
    <source>
        <dbReference type="EMBL" id="OXY82178.1"/>
    </source>
</evidence>
<dbReference type="InterPro" id="IPR050679">
    <property type="entry name" value="Bact_HTH_transcr_reg"/>
</dbReference>